<dbReference type="PANTHER" id="PTHR42790">
    <property type="entry name" value="AMINOTRANSFERASE"/>
    <property type="match status" value="1"/>
</dbReference>
<dbReference type="Proteomes" id="UP000184533">
    <property type="component" value="Unassembled WGS sequence"/>
</dbReference>
<dbReference type="InterPro" id="IPR015422">
    <property type="entry name" value="PyrdxlP-dep_Trfase_small"/>
</dbReference>
<dbReference type="Gene3D" id="3.90.1150.10">
    <property type="entry name" value="Aspartate Aminotransferase, domain 1"/>
    <property type="match status" value="1"/>
</dbReference>
<dbReference type="InterPro" id="IPR004839">
    <property type="entry name" value="Aminotransferase_I/II_large"/>
</dbReference>
<dbReference type="SUPFAM" id="SSF53383">
    <property type="entry name" value="PLP-dependent transferases"/>
    <property type="match status" value="1"/>
</dbReference>
<keyword evidence="10" id="KW-1185">Reference proteome</keyword>
<dbReference type="EMBL" id="LAJF01000043">
    <property type="protein sequence ID" value="KKB85945.1"/>
    <property type="molecule type" value="Genomic_DNA"/>
</dbReference>
<dbReference type="RefSeq" id="WP_046134182.1">
    <property type="nucleotide sequence ID" value="NZ_FQVC01000004.1"/>
</dbReference>
<dbReference type="AlphaFoldDB" id="A0A0F5LU86"/>
<dbReference type="PATRIC" id="fig|1121477.3.peg.2056"/>
<dbReference type="InterPro" id="IPR015421">
    <property type="entry name" value="PyrdxlP-dep_Trfase_major"/>
</dbReference>
<dbReference type="GO" id="GO:1901605">
    <property type="term" value="P:alpha-amino acid metabolic process"/>
    <property type="evidence" value="ECO:0007669"/>
    <property type="project" value="TreeGrafter"/>
</dbReference>
<evidence type="ECO:0000256" key="3">
    <source>
        <dbReference type="ARBA" id="ARBA00011738"/>
    </source>
</evidence>
<dbReference type="PANTHER" id="PTHR42790:SF19">
    <property type="entry name" value="KYNURENINE_ALPHA-AMINOADIPATE AMINOTRANSFERASE, MITOCHONDRIAL"/>
    <property type="match status" value="1"/>
</dbReference>
<keyword evidence="6" id="KW-0663">Pyridoxal phosphate</keyword>
<dbReference type="OrthoDB" id="9802328at2"/>
<dbReference type="CDD" id="cd00609">
    <property type="entry name" value="AAT_like"/>
    <property type="match status" value="1"/>
</dbReference>
<evidence type="ECO:0000256" key="1">
    <source>
        <dbReference type="ARBA" id="ARBA00001933"/>
    </source>
</evidence>
<dbReference type="InterPro" id="IPR050859">
    <property type="entry name" value="Class-I_PLP-dep_aminotransf"/>
</dbReference>
<reference evidence="8 10" key="1">
    <citation type="submission" date="2015-03" db="EMBL/GenBank/DDBJ databases">
        <authorList>
            <person name="Hassan Y.I."/>
            <person name="Lepp D."/>
            <person name="Zhou T."/>
        </authorList>
    </citation>
    <scope>NUCLEOTIDE SEQUENCE [LARGE SCALE GENOMIC DNA]</scope>
    <source>
        <strain evidence="8 10">DSM 17137</strain>
    </source>
</reference>
<evidence type="ECO:0000313" key="11">
    <source>
        <dbReference type="Proteomes" id="UP000184533"/>
    </source>
</evidence>
<evidence type="ECO:0000313" key="10">
    <source>
        <dbReference type="Proteomes" id="UP000033608"/>
    </source>
</evidence>
<evidence type="ECO:0000256" key="2">
    <source>
        <dbReference type="ARBA" id="ARBA00007441"/>
    </source>
</evidence>
<reference evidence="9 11" key="2">
    <citation type="submission" date="2016-11" db="EMBL/GenBank/DDBJ databases">
        <authorList>
            <person name="Jaros S."/>
            <person name="Januszkiewicz K."/>
            <person name="Wedrychowicz H."/>
        </authorList>
    </citation>
    <scope>NUCLEOTIDE SEQUENCE [LARGE SCALE GENOMIC DNA]</scope>
    <source>
        <strain evidence="9 11">DSM 17137</strain>
    </source>
</reference>
<protein>
    <submittedName>
        <fullName evidence="8">GntR family transcriptional regulator</fullName>
    </submittedName>
</protein>
<evidence type="ECO:0000313" key="8">
    <source>
        <dbReference type="EMBL" id="KKB85945.1"/>
    </source>
</evidence>
<evidence type="ECO:0000259" key="7">
    <source>
        <dbReference type="Pfam" id="PF00155"/>
    </source>
</evidence>
<proteinExistence type="inferred from homology"/>
<evidence type="ECO:0000256" key="6">
    <source>
        <dbReference type="ARBA" id="ARBA00022898"/>
    </source>
</evidence>
<evidence type="ECO:0000313" key="9">
    <source>
        <dbReference type="EMBL" id="SHF01016.1"/>
    </source>
</evidence>
<name>A0A0F5LU86_9HYPH</name>
<feature type="domain" description="Aminotransferase class I/classII large" evidence="7">
    <location>
        <begin position="65"/>
        <end position="381"/>
    </location>
</feature>
<comment type="similarity">
    <text evidence="2">Belongs to the class-I pyridoxal-phosphate-dependent aminotransferase family.</text>
</comment>
<evidence type="ECO:0000256" key="5">
    <source>
        <dbReference type="ARBA" id="ARBA00022679"/>
    </source>
</evidence>
<dbReference type="Pfam" id="PF00155">
    <property type="entry name" value="Aminotran_1_2"/>
    <property type="match status" value="1"/>
</dbReference>
<accession>A0A0F5LU86</accession>
<dbReference type="InterPro" id="IPR015424">
    <property type="entry name" value="PyrdxlP-dep_Trfase"/>
</dbReference>
<dbReference type="GO" id="GO:0008483">
    <property type="term" value="F:transaminase activity"/>
    <property type="evidence" value="ECO:0007669"/>
    <property type="project" value="UniProtKB-KW"/>
</dbReference>
<comment type="subunit">
    <text evidence="3">Homodimer.</text>
</comment>
<keyword evidence="4" id="KW-0032">Aminotransferase</keyword>
<dbReference type="EMBL" id="FQVC01000004">
    <property type="protein sequence ID" value="SHF01016.1"/>
    <property type="molecule type" value="Genomic_DNA"/>
</dbReference>
<dbReference type="FunFam" id="3.40.640.10:FF:000053">
    <property type="entry name" value="Aminotransferase, class I"/>
    <property type="match status" value="1"/>
</dbReference>
<gene>
    <name evidence="9" type="ORF">SAMN02745223_01559</name>
    <name evidence="8" type="ORF">VW29_04885</name>
</gene>
<comment type="cofactor">
    <cofactor evidence="1">
        <name>pyridoxal 5'-phosphate</name>
        <dbReference type="ChEBI" id="CHEBI:597326"/>
    </cofactor>
</comment>
<dbReference type="GO" id="GO:0030170">
    <property type="term" value="F:pyridoxal phosphate binding"/>
    <property type="evidence" value="ECO:0007669"/>
    <property type="project" value="InterPro"/>
</dbReference>
<dbReference type="Proteomes" id="UP000033608">
    <property type="component" value="Unassembled WGS sequence"/>
</dbReference>
<sequence length="403" mass="43475">MPPLPLPRLSSRAQAMKASEIRELLKLVSRPSMISFAGGIPDPALFNVGMFQDAYRDAFAGPSIAREALQYSTTEGYLPLRQWIADRMGQSGIKAGADNILITSGSQQALDLIGKLLLDAGDTVVTARPTYLGALQSLSAFEPTFAPLDAEHRTGSEAPKMLYLVPDFANPDGRTMSVAARHDALALADRLGAIIVEDGAYSALRYEGEDLPSIAALDQQRASSIEATRTLYCGTFSKTLSPGLRIGWICGPATLIRRLTLMKQGADLHTATINQIVMHHAAVACFDVQVERSRAIYRVRRDAMLAALGRYAPAGTTWSRPQGGMFIWLQMPAHIDAACLLEQAIRSDIAFVPGGAFFPDGTGRNTMRLSFSLCDEAQIEIGIFKLCGLINAHASARPLVVNA</sequence>
<keyword evidence="5" id="KW-0808">Transferase</keyword>
<organism evidence="8 10">
    <name type="scientific">Devosia limi DSM 17137</name>
    <dbReference type="NCBI Taxonomy" id="1121477"/>
    <lineage>
        <taxon>Bacteria</taxon>
        <taxon>Pseudomonadati</taxon>
        <taxon>Pseudomonadota</taxon>
        <taxon>Alphaproteobacteria</taxon>
        <taxon>Hyphomicrobiales</taxon>
        <taxon>Devosiaceae</taxon>
        <taxon>Devosia</taxon>
    </lineage>
</organism>
<dbReference type="Gene3D" id="3.40.640.10">
    <property type="entry name" value="Type I PLP-dependent aspartate aminotransferase-like (Major domain)"/>
    <property type="match status" value="1"/>
</dbReference>
<evidence type="ECO:0000256" key="4">
    <source>
        <dbReference type="ARBA" id="ARBA00022576"/>
    </source>
</evidence>
<dbReference type="STRING" id="1121477.SAMN02745223_01559"/>